<feature type="region of interest" description="Disordered" evidence="1">
    <location>
        <begin position="907"/>
        <end position="949"/>
    </location>
</feature>
<dbReference type="GeneID" id="107268594"/>
<feature type="compositionally biased region" description="Pro residues" evidence="1">
    <location>
        <begin position="123"/>
        <end position="138"/>
    </location>
</feature>
<feature type="compositionally biased region" description="Low complexity" evidence="1">
    <location>
        <begin position="283"/>
        <end position="300"/>
    </location>
</feature>
<feature type="compositionally biased region" description="Basic and acidic residues" evidence="1">
    <location>
        <begin position="400"/>
        <end position="420"/>
    </location>
</feature>
<dbReference type="AlphaFoldDB" id="A0AAJ7FL18"/>
<gene>
    <name evidence="3" type="primary">LOC107268594</name>
</gene>
<evidence type="ECO:0000313" key="2">
    <source>
        <dbReference type="Proteomes" id="UP000694920"/>
    </source>
</evidence>
<accession>A0AAJ7FL18</accession>
<feature type="region of interest" description="Disordered" evidence="1">
    <location>
        <begin position="235"/>
        <end position="258"/>
    </location>
</feature>
<feature type="region of interest" description="Disordered" evidence="1">
    <location>
        <begin position="122"/>
        <end position="176"/>
    </location>
</feature>
<feature type="region of interest" description="Disordered" evidence="1">
    <location>
        <begin position="526"/>
        <end position="567"/>
    </location>
</feature>
<proteinExistence type="predicted"/>
<feature type="region of interest" description="Disordered" evidence="1">
    <location>
        <begin position="206"/>
        <end position="225"/>
    </location>
</feature>
<feature type="compositionally biased region" description="Low complexity" evidence="1">
    <location>
        <begin position="648"/>
        <end position="659"/>
    </location>
</feature>
<dbReference type="Proteomes" id="UP000694920">
    <property type="component" value="Unplaced"/>
</dbReference>
<feature type="region of interest" description="Disordered" evidence="1">
    <location>
        <begin position="817"/>
        <end position="839"/>
    </location>
</feature>
<feature type="compositionally biased region" description="Basic residues" evidence="1">
    <location>
        <begin position="530"/>
        <end position="544"/>
    </location>
</feature>
<dbReference type="KEGG" id="ccin:107268594"/>
<feature type="compositionally biased region" description="Polar residues" evidence="1">
    <location>
        <begin position="23"/>
        <end position="34"/>
    </location>
</feature>
<feature type="compositionally biased region" description="Low complexity" evidence="1">
    <location>
        <begin position="315"/>
        <end position="324"/>
    </location>
</feature>
<feature type="region of interest" description="Disordered" evidence="1">
    <location>
        <begin position="1"/>
        <end position="96"/>
    </location>
</feature>
<feature type="region of interest" description="Disordered" evidence="1">
    <location>
        <begin position="283"/>
        <end position="381"/>
    </location>
</feature>
<feature type="region of interest" description="Disordered" evidence="1">
    <location>
        <begin position="394"/>
        <end position="430"/>
    </location>
</feature>
<feature type="compositionally biased region" description="Low complexity" evidence="1">
    <location>
        <begin position="545"/>
        <end position="564"/>
    </location>
</feature>
<name>A0AAJ7FL18_CEPCN</name>
<feature type="compositionally biased region" description="Basic and acidic residues" evidence="1">
    <location>
        <begin position="79"/>
        <end position="89"/>
    </location>
</feature>
<keyword evidence="2" id="KW-1185">Reference proteome</keyword>
<evidence type="ECO:0000256" key="1">
    <source>
        <dbReference type="SAM" id="MobiDB-lite"/>
    </source>
</evidence>
<protein>
    <submittedName>
        <fullName evidence="3">Uncharacterized protein LOC107268594 isoform X1</fullName>
    </submittedName>
</protein>
<feature type="region of interest" description="Disordered" evidence="1">
    <location>
        <begin position="631"/>
        <end position="699"/>
    </location>
</feature>
<reference evidence="3" key="1">
    <citation type="submission" date="2025-08" db="UniProtKB">
        <authorList>
            <consortium name="RefSeq"/>
        </authorList>
    </citation>
    <scope>IDENTIFICATION</scope>
</reference>
<dbReference type="RefSeq" id="XP_015597006.1">
    <property type="nucleotide sequence ID" value="XM_015741520.2"/>
</dbReference>
<organism evidence="2 3">
    <name type="scientific">Cephus cinctus</name>
    <name type="common">Wheat stem sawfly</name>
    <dbReference type="NCBI Taxonomy" id="211228"/>
    <lineage>
        <taxon>Eukaryota</taxon>
        <taxon>Metazoa</taxon>
        <taxon>Ecdysozoa</taxon>
        <taxon>Arthropoda</taxon>
        <taxon>Hexapoda</taxon>
        <taxon>Insecta</taxon>
        <taxon>Pterygota</taxon>
        <taxon>Neoptera</taxon>
        <taxon>Endopterygota</taxon>
        <taxon>Hymenoptera</taxon>
        <taxon>Cephoidea</taxon>
        <taxon>Cephidae</taxon>
        <taxon>Cephus</taxon>
    </lineage>
</organism>
<evidence type="ECO:0000313" key="3">
    <source>
        <dbReference type="RefSeq" id="XP_015597006.1"/>
    </source>
</evidence>
<sequence>MLPESSFPITGGIMQTEEVVPSARSTGVESSPTDDSSHLQQHHPPLHHSTQVRGPVSPNSLRMAVKQEPAPEDEDGDEEQRTLSSERDAGSFLMKTLDDLLDSPQVQGDGMQIPMSFATIPTAPTPLAPLTPPTPPTPTSGTHGHRQINGFEENAQQVPHDNGGGKPRPSRGRRKSRWKLKFHHQALPPEYLDHYEAALAQEALNASPSSIPESTAPSPAPTASTTASAFASISVSTSTPTPSSISTSTSTSTKTSSPVADVHGWLQRIATMQQELCPIVLQHQNQSQSHSHQHQQHYQSADTLPAAASRRSVITSTSHSYPSHHSTHHSQHTAHSQQHHHQQHHQQPTPRPPMKYSDLPYMGEITLDNSKPRRGRKPKKADICHLIYKNYGTILPGTPGHEEKKQPVKSKPESRTEHHNHPQVSFQRTDIQNRISSLLEKRLTQESRRNLALAESLKLSEQDEPLNLCIRDLNQLKIRLLRKHGNVYESGQVKSEASSDAEEVECLGSSSSPPILLDVQRSSDPLIYGNHHHHHNHHNIHGHNQHANNNNASDNNNSNSSNNNEECTGFPQNPGFVYWPNAGVFIHPMALQSQFLYYQKMAQADKPFGCVEPTPKEQKIVPKSIFSMLDGGKSSGAPVGSGTLAQLSPSGTTPTTGQPQPTPPASLSGSSPIAAPESPRPKRNAPLGHQSQSQPTKRKRSAIFIPPMPTENNNNPATEVSICKFKFTGGAKPSLQEKKSLSVDSGGNFRYYSGTGDKSMRGYEFFPRESLQQPAGQAGSSAGAFLSAAGERIPAPVTGASVAAAAAAAAAVAASCQRPPAIQEDGRRKRKTRKSLQREKLEQTFKEKGFLIQTQQLESAEGATYCKFRQLRKFTRYLFRSWKDYLPGNVRELTGASEADVIEADPEVENEVDPESPIVGSPLSSSLAPSELIPGPELLEESRTLSLTP</sequence>
<feature type="compositionally biased region" description="Low complexity" evidence="1">
    <location>
        <begin position="921"/>
        <end position="934"/>
    </location>
</feature>
<feature type="compositionally biased region" description="Basic residues" evidence="1">
    <location>
        <begin position="325"/>
        <end position="344"/>
    </location>
</feature>